<dbReference type="PRINTS" id="PR00081">
    <property type="entry name" value="GDHRDH"/>
</dbReference>
<dbReference type="SUPFAM" id="SSF51735">
    <property type="entry name" value="NAD(P)-binding Rossmann-fold domains"/>
    <property type="match status" value="1"/>
</dbReference>
<dbReference type="Gene3D" id="3.40.50.720">
    <property type="entry name" value="NAD(P)-binding Rossmann-like Domain"/>
    <property type="match status" value="1"/>
</dbReference>
<dbReference type="Pfam" id="PF00106">
    <property type="entry name" value="adh_short"/>
    <property type="match status" value="1"/>
</dbReference>
<organism evidence="4 5">
    <name type="scientific">Ketobacter alkanivorans</name>
    <dbReference type="NCBI Taxonomy" id="1917421"/>
    <lineage>
        <taxon>Bacteria</taxon>
        <taxon>Pseudomonadati</taxon>
        <taxon>Pseudomonadota</taxon>
        <taxon>Gammaproteobacteria</taxon>
        <taxon>Pseudomonadales</taxon>
        <taxon>Ketobacteraceae</taxon>
        <taxon>Ketobacter</taxon>
    </lineage>
</organism>
<accession>A0A2K9LRD1</accession>
<dbReference type="GO" id="GO:0016616">
    <property type="term" value="F:oxidoreductase activity, acting on the CH-OH group of donors, NAD or NADP as acceptor"/>
    <property type="evidence" value="ECO:0007669"/>
    <property type="project" value="TreeGrafter"/>
</dbReference>
<dbReference type="NCBIfam" id="NF005559">
    <property type="entry name" value="PRK07231.1"/>
    <property type="match status" value="1"/>
</dbReference>
<dbReference type="GO" id="GO:0006633">
    <property type="term" value="P:fatty acid biosynthetic process"/>
    <property type="evidence" value="ECO:0007669"/>
    <property type="project" value="TreeGrafter"/>
</dbReference>
<dbReference type="FunFam" id="3.40.50.720:FF:000084">
    <property type="entry name" value="Short-chain dehydrogenase reductase"/>
    <property type="match status" value="1"/>
</dbReference>
<sequence>MSDVNFSLAGKVVLVTGASSGFGQRFAPVLARQGAKLVVAARRRDPLLALEEEIESDGGRCLAVTMDVADRHSIVEAYNQAEAAFGCVDVVVNNAGIGLSNPVLGITEEEWDKVLDTNLKGAFLVAQEGARRMNEQGKHGSIINIASVLGLRVTSYLAHYSASKAGLIQLTKAMALELADYGIRVNAICPGYILTDINRDYFETDGGKRMIQRIPQKQLGEIDDLLGPLLLLASDASKYMTGSVISVDGGHAVSKL</sequence>
<dbReference type="GO" id="GO:0048038">
    <property type="term" value="F:quinone binding"/>
    <property type="evidence" value="ECO:0007669"/>
    <property type="project" value="TreeGrafter"/>
</dbReference>
<evidence type="ECO:0000256" key="1">
    <source>
        <dbReference type="ARBA" id="ARBA00006484"/>
    </source>
</evidence>
<dbReference type="OrthoDB" id="9803333at2"/>
<evidence type="ECO:0000256" key="3">
    <source>
        <dbReference type="RuleBase" id="RU000363"/>
    </source>
</evidence>
<dbReference type="InterPro" id="IPR020904">
    <property type="entry name" value="Sc_DH/Rdtase_CS"/>
</dbReference>
<dbReference type="PROSITE" id="PS00061">
    <property type="entry name" value="ADH_SHORT"/>
    <property type="match status" value="1"/>
</dbReference>
<keyword evidence="2" id="KW-0560">Oxidoreductase</keyword>
<dbReference type="PANTHER" id="PTHR42760">
    <property type="entry name" value="SHORT-CHAIN DEHYDROGENASES/REDUCTASES FAMILY MEMBER"/>
    <property type="match status" value="1"/>
</dbReference>
<dbReference type="RefSeq" id="WP_101896268.1">
    <property type="nucleotide sequence ID" value="NZ_CP022684.1"/>
</dbReference>
<evidence type="ECO:0000313" key="5">
    <source>
        <dbReference type="Proteomes" id="UP000235116"/>
    </source>
</evidence>
<dbReference type="AlphaFoldDB" id="A0A2K9LRD1"/>
<proteinExistence type="inferred from homology"/>
<dbReference type="PRINTS" id="PR00080">
    <property type="entry name" value="SDRFAMILY"/>
</dbReference>
<evidence type="ECO:0000256" key="2">
    <source>
        <dbReference type="ARBA" id="ARBA00023002"/>
    </source>
</evidence>
<dbReference type="PANTHER" id="PTHR42760:SF133">
    <property type="entry name" value="3-OXOACYL-[ACYL-CARRIER-PROTEIN] REDUCTASE"/>
    <property type="match status" value="1"/>
</dbReference>
<dbReference type="InterPro" id="IPR002347">
    <property type="entry name" value="SDR_fam"/>
</dbReference>
<gene>
    <name evidence="4" type="ORF">Kalk_09465</name>
</gene>
<dbReference type="KEGG" id="kak:Kalk_09465"/>
<dbReference type="InterPro" id="IPR036291">
    <property type="entry name" value="NAD(P)-bd_dom_sf"/>
</dbReference>
<name>A0A2K9LRD1_9GAMM</name>
<protein>
    <submittedName>
        <fullName evidence="4">2-deoxy-D-gluconate 3-dehydrogenase</fullName>
    </submittedName>
</protein>
<keyword evidence="5" id="KW-1185">Reference proteome</keyword>
<dbReference type="Proteomes" id="UP000235116">
    <property type="component" value="Chromosome"/>
</dbReference>
<evidence type="ECO:0000313" key="4">
    <source>
        <dbReference type="EMBL" id="AUM14899.1"/>
    </source>
</evidence>
<dbReference type="EMBL" id="CP022684">
    <property type="protein sequence ID" value="AUM14899.1"/>
    <property type="molecule type" value="Genomic_DNA"/>
</dbReference>
<comment type="similarity">
    <text evidence="1 3">Belongs to the short-chain dehydrogenases/reductases (SDR) family.</text>
</comment>
<reference evidence="5" key="1">
    <citation type="submission" date="2017-08" db="EMBL/GenBank/DDBJ databases">
        <title>Direct submision.</title>
        <authorList>
            <person name="Kim S.-J."/>
            <person name="Rhee S.-K."/>
        </authorList>
    </citation>
    <scope>NUCLEOTIDE SEQUENCE [LARGE SCALE GENOMIC DNA]</scope>
    <source>
        <strain evidence="5">GI5</strain>
    </source>
</reference>